<evidence type="ECO:0000256" key="2">
    <source>
        <dbReference type="ARBA" id="ARBA00008629"/>
    </source>
</evidence>
<keyword evidence="4" id="KW-0997">Cell inner membrane</keyword>
<evidence type="ECO:0000256" key="7">
    <source>
        <dbReference type="ARBA" id="ARBA00022989"/>
    </source>
</evidence>
<sequence>MYKKHALYALTVVCITILASIWMIKDRFCGLAIYQKDITILMSLTCM</sequence>
<keyword evidence="11" id="KW-1185">Reference proteome</keyword>
<dbReference type="AlphaFoldDB" id="A0A1S8CLS4"/>
<name>A0A1S8CLS4_9GAMM</name>
<dbReference type="InterPro" id="IPR000021">
    <property type="entry name" value="Hok/gef_toxin"/>
</dbReference>
<evidence type="ECO:0000256" key="1">
    <source>
        <dbReference type="ARBA" id="ARBA00004377"/>
    </source>
</evidence>
<evidence type="ECO:0000256" key="4">
    <source>
        <dbReference type="ARBA" id="ARBA00022519"/>
    </source>
</evidence>
<gene>
    <name evidence="10" type="ORF">BMI79_07575</name>
</gene>
<dbReference type="Pfam" id="PF01848">
    <property type="entry name" value="HOK_GEF"/>
    <property type="match status" value="1"/>
</dbReference>
<dbReference type="EMBL" id="MOXD01000003">
    <property type="protein sequence ID" value="OMQ24671.1"/>
    <property type="molecule type" value="Genomic_DNA"/>
</dbReference>
<keyword evidence="5" id="KW-1277">Toxin-antitoxin system</keyword>
<evidence type="ECO:0000256" key="6">
    <source>
        <dbReference type="ARBA" id="ARBA00022692"/>
    </source>
</evidence>
<comment type="similarity">
    <text evidence="2">Belongs to the Hok/Gef family.</text>
</comment>
<evidence type="ECO:0000313" key="10">
    <source>
        <dbReference type="EMBL" id="OMQ24671.1"/>
    </source>
</evidence>
<keyword evidence="6 9" id="KW-0812">Transmembrane</keyword>
<evidence type="ECO:0000313" key="11">
    <source>
        <dbReference type="Proteomes" id="UP000216021"/>
    </source>
</evidence>
<protein>
    <submittedName>
        <fullName evidence="10">Small toxic polypeptide</fullName>
    </submittedName>
</protein>
<dbReference type="OrthoDB" id="5880683at2"/>
<proteinExistence type="inferred from homology"/>
<comment type="caution">
    <text evidence="10">The sequence shown here is derived from an EMBL/GenBank/DDBJ whole genome shotgun (WGS) entry which is preliminary data.</text>
</comment>
<accession>A0A1S8CLS4</accession>
<evidence type="ECO:0000256" key="9">
    <source>
        <dbReference type="SAM" id="Phobius"/>
    </source>
</evidence>
<evidence type="ECO:0000256" key="3">
    <source>
        <dbReference type="ARBA" id="ARBA00022475"/>
    </source>
</evidence>
<dbReference type="GO" id="GO:0005886">
    <property type="term" value="C:plasma membrane"/>
    <property type="evidence" value="ECO:0007669"/>
    <property type="project" value="UniProtKB-SubCell"/>
</dbReference>
<reference evidence="10 11" key="1">
    <citation type="submission" date="2016-11" db="EMBL/GenBank/DDBJ databases">
        <title>Rahnella oryzae sp. nov., isolated from rice root.</title>
        <authorList>
            <person name="Zhang X.-X."/>
            <person name="Zhang J."/>
        </authorList>
    </citation>
    <scope>NUCLEOTIDE SEQUENCE [LARGE SCALE GENOMIC DNA]</scope>
    <source>
        <strain evidence="10 11">J11-6</strain>
    </source>
</reference>
<keyword evidence="3" id="KW-1003">Cell membrane</keyword>
<dbReference type="Proteomes" id="UP000216021">
    <property type="component" value="Unassembled WGS sequence"/>
</dbReference>
<evidence type="ECO:0000256" key="8">
    <source>
        <dbReference type="ARBA" id="ARBA00023136"/>
    </source>
</evidence>
<organism evidence="10 11">
    <name type="scientific">Serratia oryzae</name>
    <dbReference type="NCBI Taxonomy" id="2034155"/>
    <lineage>
        <taxon>Bacteria</taxon>
        <taxon>Pseudomonadati</taxon>
        <taxon>Pseudomonadota</taxon>
        <taxon>Gammaproteobacteria</taxon>
        <taxon>Enterobacterales</taxon>
        <taxon>Yersiniaceae</taxon>
        <taxon>Serratia</taxon>
    </lineage>
</organism>
<comment type="subcellular location">
    <subcellularLocation>
        <location evidence="1">Cell inner membrane</location>
        <topology evidence="1">Single-pass membrane protein</topology>
    </subcellularLocation>
</comment>
<evidence type="ECO:0000256" key="5">
    <source>
        <dbReference type="ARBA" id="ARBA00022649"/>
    </source>
</evidence>
<keyword evidence="8 9" id="KW-0472">Membrane</keyword>
<keyword evidence="7 9" id="KW-1133">Transmembrane helix</keyword>
<feature type="transmembrane region" description="Helical" evidence="9">
    <location>
        <begin position="6"/>
        <end position="24"/>
    </location>
</feature>